<dbReference type="Proteomes" id="UP000663829">
    <property type="component" value="Unassembled WGS sequence"/>
</dbReference>
<evidence type="ECO:0000313" key="4">
    <source>
        <dbReference type="Proteomes" id="UP000663829"/>
    </source>
</evidence>
<name>A0A816CUI6_9BILA</name>
<gene>
    <name evidence="2" type="ORF">GPM918_LOCUS44282</name>
    <name evidence="3" type="ORF">SRO942_LOCUS46057</name>
</gene>
<protein>
    <submittedName>
        <fullName evidence="2">Uncharacterized protein</fullName>
    </submittedName>
</protein>
<accession>A0A816CUI6</accession>
<feature type="compositionally biased region" description="Polar residues" evidence="1">
    <location>
        <begin position="1"/>
        <end position="10"/>
    </location>
</feature>
<dbReference type="EMBL" id="CAJNOQ010043278">
    <property type="protein sequence ID" value="CAF1629852.1"/>
    <property type="molecule type" value="Genomic_DNA"/>
</dbReference>
<feature type="compositionally biased region" description="Polar residues" evidence="1">
    <location>
        <begin position="50"/>
        <end position="68"/>
    </location>
</feature>
<evidence type="ECO:0000256" key="1">
    <source>
        <dbReference type="SAM" id="MobiDB-lite"/>
    </source>
</evidence>
<sequence>MVSTTIDTFTSPPPKTNSSLSASSLIVSLSSSLSSSNQNLKSTDQENDEQCQSTLLTRITPSTLPTDISRSKNESPNKFGIPKTGRKILRAEPYLAQNPGSATEHNIKNY</sequence>
<comment type="caution">
    <text evidence="2">The sequence shown here is derived from an EMBL/GenBank/DDBJ whole genome shotgun (WGS) entry which is preliminary data.</text>
</comment>
<reference evidence="2" key="1">
    <citation type="submission" date="2021-02" db="EMBL/GenBank/DDBJ databases">
        <authorList>
            <person name="Nowell W R."/>
        </authorList>
    </citation>
    <scope>NUCLEOTIDE SEQUENCE</scope>
</reference>
<evidence type="ECO:0000313" key="2">
    <source>
        <dbReference type="EMBL" id="CAF1629852.1"/>
    </source>
</evidence>
<organism evidence="2 4">
    <name type="scientific">Didymodactylos carnosus</name>
    <dbReference type="NCBI Taxonomy" id="1234261"/>
    <lineage>
        <taxon>Eukaryota</taxon>
        <taxon>Metazoa</taxon>
        <taxon>Spiralia</taxon>
        <taxon>Gnathifera</taxon>
        <taxon>Rotifera</taxon>
        <taxon>Eurotatoria</taxon>
        <taxon>Bdelloidea</taxon>
        <taxon>Philodinida</taxon>
        <taxon>Philodinidae</taxon>
        <taxon>Didymodactylos</taxon>
    </lineage>
</organism>
<dbReference type="Proteomes" id="UP000681722">
    <property type="component" value="Unassembled WGS sequence"/>
</dbReference>
<evidence type="ECO:0000313" key="3">
    <source>
        <dbReference type="EMBL" id="CAF4527580.1"/>
    </source>
</evidence>
<proteinExistence type="predicted"/>
<keyword evidence="4" id="KW-1185">Reference proteome</keyword>
<feature type="compositionally biased region" description="Low complexity" evidence="1">
    <location>
        <begin position="17"/>
        <end position="42"/>
    </location>
</feature>
<dbReference type="EMBL" id="CAJOBC010111035">
    <property type="protein sequence ID" value="CAF4527580.1"/>
    <property type="molecule type" value="Genomic_DNA"/>
</dbReference>
<feature type="region of interest" description="Disordered" evidence="1">
    <location>
        <begin position="1"/>
        <end position="86"/>
    </location>
</feature>
<dbReference type="AlphaFoldDB" id="A0A816CUI6"/>